<feature type="transmembrane region" description="Helical" evidence="8">
    <location>
        <begin position="134"/>
        <end position="151"/>
    </location>
</feature>
<protein>
    <submittedName>
        <fullName evidence="10">Dolichyl-phosphate-mannose-protein mannosyltransferase</fullName>
    </submittedName>
</protein>
<evidence type="ECO:0000256" key="1">
    <source>
        <dbReference type="ARBA" id="ARBA00004651"/>
    </source>
</evidence>
<dbReference type="GO" id="GO:0009103">
    <property type="term" value="P:lipopolysaccharide biosynthetic process"/>
    <property type="evidence" value="ECO:0007669"/>
    <property type="project" value="UniProtKB-ARBA"/>
</dbReference>
<organism evidence="10 11">
    <name type="scientific">Acidovorax soli</name>
    <dbReference type="NCBI Taxonomy" id="592050"/>
    <lineage>
        <taxon>Bacteria</taxon>
        <taxon>Pseudomonadati</taxon>
        <taxon>Pseudomonadota</taxon>
        <taxon>Betaproteobacteria</taxon>
        <taxon>Burkholderiales</taxon>
        <taxon>Comamonadaceae</taxon>
        <taxon>Acidovorax</taxon>
    </lineage>
</organism>
<comment type="subcellular location">
    <subcellularLocation>
        <location evidence="1">Cell membrane</location>
        <topology evidence="1">Multi-pass membrane protein</topology>
    </subcellularLocation>
</comment>
<sequence>MNVSAVPRTPLSLRSLMAHPLAWLLAIALAHVVVRVAVSPALKWDEAEQMLWSRELALGYGAQPPLYTWLQWLTNQVFGPSVLALSLLKHTLLALTYTLMWLAGRELLGQRGAWWASASMLLFPALGWDSVRDQTHSILVTAMACGAWWLLLRIVKRSRSVDFALLGLVCGVGLLAKYSFALVIGVMLVAALSVPQARRALFARGWWWVLIVGGLVVLPHAIWLASHLQEATAGTLAKMEIQPALGRGLLDLLIAIVGMLALWALVALAVFRSACWRRPLMPVAPWAQQIFVRYVLLALLVLLGMVLAAGVTHFEGRWVLPLLCMVPLAVFAARPELQHHPRAGRYSAAVVFIALIFLLAAGLRPWVTGLRGHPDELNHPVVELGNALRQAGYDSVSPIIAADHMLAGALLTRFPRAPVNACTSSKNVATCIASHLARARTAGQGWLLISREDRLEPGWWAGASAGRPALAMQSIRLPFHKVRPGVPPAHYQFVWQPAGTAGASTREP</sequence>
<name>A0A1H4CS97_9BURK</name>
<keyword evidence="7 8" id="KW-0472">Membrane</keyword>
<feature type="transmembrane region" description="Helical" evidence="8">
    <location>
        <begin position="318"/>
        <end position="334"/>
    </location>
</feature>
<dbReference type="EMBL" id="FNQJ01000020">
    <property type="protein sequence ID" value="SEA63237.1"/>
    <property type="molecule type" value="Genomic_DNA"/>
</dbReference>
<keyword evidence="3 10" id="KW-0328">Glycosyltransferase</keyword>
<evidence type="ECO:0000256" key="7">
    <source>
        <dbReference type="ARBA" id="ARBA00023136"/>
    </source>
</evidence>
<feature type="transmembrane region" description="Helical" evidence="8">
    <location>
        <begin position="77"/>
        <end position="100"/>
    </location>
</feature>
<feature type="transmembrane region" description="Helical" evidence="8">
    <location>
        <begin position="206"/>
        <end position="228"/>
    </location>
</feature>
<feature type="transmembrane region" description="Helical" evidence="8">
    <location>
        <begin position="249"/>
        <end position="271"/>
    </location>
</feature>
<reference evidence="11" key="1">
    <citation type="submission" date="2016-10" db="EMBL/GenBank/DDBJ databases">
        <authorList>
            <person name="Varghese N."/>
            <person name="Submissions S."/>
        </authorList>
    </citation>
    <scope>NUCLEOTIDE SEQUENCE [LARGE SCALE GENOMIC DNA]</scope>
    <source>
        <strain evidence="11">DSM 25157</strain>
    </source>
</reference>
<evidence type="ECO:0000256" key="5">
    <source>
        <dbReference type="ARBA" id="ARBA00022692"/>
    </source>
</evidence>
<keyword evidence="11" id="KW-1185">Reference proteome</keyword>
<keyword evidence="6 8" id="KW-1133">Transmembrane helix</keyword>
<keyword evidence="4 10" id="KW-0808">Transferase</keyword>
<dbReference type="PANTHER" id="PTHR33908:SF9">
    <property type="entry name" value="BLL5595 PROTEIN"/>
    <property type="match status" value="1"/>
</dbReference>
<evidence type="ECO:0000259" key="9">
    <source>
        <dbReference type="Pfam" id="PF13231"/>
    </source>
</evidence>
<dbReference type="GO" id="GO:0005886">
    <property type="term" value="C:plasma membrane"/>
    <property type="evidence" value="ECO:0007669"/>
    <property type="project" value="UniProtKB-SubCell"/>
</dbReference>
<evidence type="ECO:0000256" key="6">
    <source>
        <dbReference type="ARBA" id="ARBA00022989"/>
    </source>
</evidence>
<feature type="transmembrane region" description="Helical" evidence="8">
    <location>
        <begin position="112"/>
        <end position="128"/>
    </location>
</feature>
<keyword evidence="2" id="KW-1003">Cell membrane</keyword>
<dbReference type="PANTHER" id="PTHR33908">
    <property type="entry name" value="MANNOSYLTRANSFERASE YKCB-RELATED"/>
    <property type="match status" value="1"/>
</dbReference>
<feature type="domain" description="Glycosyltransferase RgtA/B/C/D-like" evidence="9">
    <location>
        <begin position="63"/>
        <end position="223"/>
    </location>
</feature>
<dbReference type="Pfam" id="PF13231">
    <property type="entry name" value="PMT_2"/>
    <property type="match status" value="1"/>
</dbReference>
<keyword evidence="5 8" id="KW-0812">Transmembrane</keyword>
<evidence type="ECO:0000256" key="4">
    <source>
        <dbReference type="ARBA" id="ARBA00022679"/>
    </source>
</evidence>
<dbReference type="STRING" id="592050.SAMN05421875_12067"/>
<evidence type="ECO:0000313" key="10">
    <source>
        <dbReference type="EMBL" id="SEA63237.1"/>
    </source>
</evidence>
<evidence type="ECO:0000256" key="8">
    <source>
        <dbReference type="SAM" id="Phobius"/>
    </source>
</evidence>
<evidence type="ECO:0000256" key="2">
    <source>
        <dbReference type="ARBA" id="ARBA00022475"/>
    </source>
</evidence>
<dbReference type="GeneID" id="34231883"/>
<feature type="transmembrane region" description="Helical" evidence="8">
    <location>
        <begin position="346"/>
        <end position="363"/>
    </location>
</feature>
<dbReference type="GO" id="GO:0016763">
    <property type="term" value="F:pentosyltransferase activity"/>
    <property type="evidence" value="ECO:0007669"/>
    <property type="project" value="TreeGrafter"/>
</dbReference>
<dbReference type="AlphaFoldDB" id="A0A1H4CS97"/>
<gene>
    <name evidence="10" type="ORF">SAMN05421875_12067</name>
</gene>
<dbReference type="Proteomes" id="UP000199002">
    <property type="component" value="Unassembled WGS sequence"/>
</dbReference>
<accession>A0A1H4CS97</accession>
<dbReference type="RefSeq" id="WP_244273694.1">
    <property type="nucleotide sequence ID" value="NZ_CAXIQM010000072.1"/>
</dbReference>
<dbReference type="InterPro" id="IPR038731">
    <property type="entry name" value="RgtA/B/C-like"/>
</dbReference>
<feature type="transmembrane region" description="Helical" evidence="8">
    <location>
        <begin position="21"/>
        <end position="42"/>
    </location>
</feature>
<evidence type="ECO:0000313" key="11">
    <source>
        <dbReference type="Proteomes" id="UP000199002"/>
    </source>
</evidence>
<feature type="transmembrane region" description="Helical" evidence="8">
    <location>
        <begin position="291"/>
        <end position="311"/>
    </location>
</feature>
<evidence type="ECO:0000256" key="3">
    <source>
        <dbReference type="ARBA" id="ARBA00022676"/>
    </source>
</evidence>
<proteinExistence type="predicted"/>
<feature type="transmembrane region" description="Helical" evidence="8">
    <location>
        <begin position="163"/>
        <end position="194"/>
    </location>
</feature>
<dbReference type="InterPro" id="IPR050297">
    <property type="entry name" value="LipidA_mod_glycosyltrf_83"/>
</dbReference>